<evidence type="ECO:0008006" key="4">
    <source>
        <dbReference type="Google" id="ProtNLM"/>
    </source>
</evidence>
<dbReference type="Proteomes" id="UP001175227">
    <property type="component" value="Unassembled WGS sequence"/>
</dbReference>
<dbReference type="SUPFAM" id="SSF81301">
    <property type="entry name" value="Nucleotidyltransferase"/>
    <property type="match status" value="1"/>
</dbReference>
<feature type="compositionally biased region" description="Basic and acidic residues" evidence="1">
    <location>
        <begin position="1"/>
        <end position="14"/>
    </location>
</feature>
<sequence length="270" mass="30967">MKIADDGVDGRDTRPQFSPGLSTTLAVGVRALTPETSPTDPAIPTRGFRAVVFRAAKEVTRILHEAEYTVAILGSTACYLYGNGRLPNDVDILVSSHHCDPEKLKELLVTTNRTRFYLVDAKTPGATWKVLWYRDRGVDGKFDKTKVDILTPGVLHLPMIFSETIVEKQGLPVVPMSILLLHKLQGWRDNMESEEPRLWRKHDADVGDICSLLRILFEGMGGEEKKNSRHWKRFALERFDEEFRDATEYRVAWFCRQYPAFRDMWQELGW</sequence>
<gene>
    <name evidence="2" type="ORF">IW261DRAFT_1343383</name>
</gene>
<name>A0AA39NVC7_9AGAR</name>
<dbReference type="InterPro" id="IPR043519">
    <property type="entry name" value="NT_sf"/>
</dbReference>
<protein>
    <recommendedName>
        <fullName evidence="4">Nucleotidyltransferase</fullName>
    </recommendedName>
</protein>
<evidence type="ECO:0000313" key="3">
    <source>
        <dbReference type="Proteomes" id="UP001175227"/>
    </source>
</evidence>
<dbReference type="EMBL" id="JAUEPR010000039">
    <property type="protein sequence ID" value="KAK0472576.1"/>
    <property type="molecule type" value="Genomic_DNA"/>
</dbReference>
<feature type="region of interest" description="Disordered" evidence="1">
    <location>
        <begin position="1"/>
        <end position="21"/>
    </location>
</feature>
<comment type="caution">
    <text evidence="2">The sequence shown here is derived from an EMBL/GenBank/DDBJ whole genome shotgun (WGS) entry which is preliminary data.</text>
</comment>
<proteinExistence type="predicted"/>
<reference evidence="2" key="1">
    <citation type="submission" date="2023-06" db="EMBL/GenBank/DDBJ databases">
        <authorList>
            <consortium name="Lawrence Berkeley National Laboratory"/>
            <person name="Ahrendt S."/>
            <person name="Sahu N."/>
            <person name="Indic B."/>
            <person name="Wong-Bajracharya J."/>
            <person name="Merenyi Z."/>
            <person name="Ke H.-M."/>
            <person name="Monk M."/>
            <person name="Kocsube S."/>
            <person name="Drula E."/>
            <person name="Lipzen A."/>
            <person name="Balint B."/>
            <person name="Henrissat B."/>
            <person name="Andreopoulos B."/>
            <person name="Martin F.M."/>
            <person name="Harder C.B."/>
            <person name="Rigling D."/>
            <person name="Ford K.L."/>
            <person name="Foster G.D."/>
            <person name="Pangilinan J."/>
            <person name="Papanicolaou A."/>
            <person name="Barry K."/>
            <person name="LaButti K."/>
            <person name="Viragh M."/>
            <person name="Koriabine M."/>
            <person name="Yan M."/>
            <person name="Riley R."/>
            <person name="Champramary S."/>
            <person name="Plett K.L."/>
            <person name="Tsai I.J."/>
            <person name="Slot J."/>
            <person name="Sipos G."/>
            <person name="Plett J."/>
            <person name="Nagy L.G."/>
            <person name="Grigoriev I.V."/>
        </authorList>
    </citation>
    <scope>NUCLEOTIDE SEQUENCE</scope>
    <source>
        <strain evidence="2">ICMP 16352</strain>
    </source>
</reference>
<organism evidence="2 3">
    <name type="scientific">Armillaria novae-zelandiae</name>
    <dbReference type="NCBI Taxonomy" id="153914"/>
    <lineage>
        <taxon>Eukaryota</taxon>
        <taxon>Fungi</taxon>
        <taxon>Dikarya</taxon>
        <taxon>Basidiomycota</taxon>
        <taxon>Agaricomycotina</taxon>
        <taxon>Agaricomycetes</taxon>
        <taxon>Agaricomycetidae</taxon>
        <taxon>Agaricales</taxon>
        <taxon>Marasmiineae</taxon>
        <taxon>Physalacriaceae</taxon>
        <taxon>Armillaria</taxon>
    </lineage>
</organism>
<accession>A0AA39NVC7</accession>
<dbReference type="AlphaFoldDB" id="A0AA39NVC7"/>
<dbReference type="Gene3D" id="3.30.460.40">
    <property type="match status" value="1"/>
</dbReference>
<evidence type="ECO:0000256" key="1">
    <source>
        <dbReference type="SAM" id="MobiDB-lite"/>
    </source>
</evidence>
<keyword evidence="3" id="KW-1185">Reference proteome</keyword>
<evidence type="ECO:0000313" key="2">
    <source>
        <dbReference type="EMBL" id="KAK0472576.1"/>
    </source>
</evidence>